<dbReference type="InterPro" id="IPR027417">
    <property type="entry name" value="P-loop_NTPase"/>
</dbReference>
<comment type="subcellular location">
    <subcellularLocation>
        <location evidence="1">Cell membrane</location>
        <topology evidence="1">Multi-pass membrane protein</topology>
    </subcellularLocation>
</comment>
<name>A0ABW2TDF0_9ACTN</name>
<dbReference type="GO" id="GO:0005524">
    <property type="term" value="F:ATP binding"/>
    <property type="evidence" value="ECO:0007669"/>
    <property type="project" value="UniProtKB-KW"/>
</dbReference>
<dbReference type="EMBL" id="JBHTEE010000001">
    <property type="protein sequence ID" value="MFC7605586.1"/>
    <property type="molecule type" value="Genomic_DNA"/>
</dbReference>
<dbReference type="Proteomes" id="UP001596514">
    <property type="component" value="Unassembled WGS sequence"/>
</dbReference>
<keyword evidence="5 7" id="KW-1133">Transmembrane helix</keyword>
<dbReference type="PROSITE" id="PS50929">
    <property type="entry name" value="ABC_TM1F"/>
    <property type="match status" value="1"/>
</dbReference>
<dbReference type="PANTHER" id="PTHR43394">
    <property type="entry name" value="ATP-DEPENDENT PERMEASE MDL1, MITOCHONDRIAL"/>
    <property type="match status" value="1"/>
</dbReference>
<keyword evidence="11" id="KW-1185">Reference proteome</keyword>
<keyword evidence="6 7" id="KW-0472">Membrane</keyword>
<dbReference type="SUPFAM" id="SSF52540">
    <property type="entry name" value="P-loop containing nucleoside triphosphate hydrolases"/>
    <property type="match status" value="1"/>
</dbReference>
<keyword evidence="2 7" id="KW-0812">Transmembrane</keyword>
<evidence type="ECO:0000256" key="6">
    <source>
        <dbReference type="ARBA" id="ARBA00023136"/>
    </source>
</evidence>
<evidence type="ECO:0000256" key="4">
    <source>
        <dbReference type="ARBA" id="ARBA00022840"/>
    </source>
</evidence>
<dbReference type="PANTHER" id="PTHR43394:SF1">
    <property type="entry name" value="ATP-BINDING CASSETTE SUB-FAMILY B MEMBER 10, MITOCHONDRIAL"/>
    <property type="match status" value="1"/>
</dbReference>
<feature type="domain" description="ABC transmembrane type-1" evidence="9">
    <location>
        <begin position="11"/>
        <end position="296"/>
    </location>
</feature>
<keyword evidence="3" id="KW-0547">Nucleotide-binding</keyword>
<dbReference type="Gene3D" id="1.20.1560.10">
    <property type="entry name" value="ABC transporter type 1, transmembrane domain"/>
    <property type="match status" value="1"/>
</dbReference>
<accession>A0ABW2TDF0</accession>
<dbReference type="PROSITE" id="PS50893">
    <property type="entry name" value="ABC_TRANSPORTER_2"/>
    <property type="match status" value="1"/>
</dbReference>
<keyword evidence="4 10" id="KW-0067">ATP-binding</keyword>
<evidence type="ECO:0000256" key="7">
    <source>
        <dbReference type="SAM" id="Phobius"/>
    </source>
</evidence>
<dbReference type="Pfam" id="PF00005">
    <property type="entry name" value="ABC_tran"/>
    <property type="match status" value="1"/>
</dbReference>
<dbReference type="SUPFAM" id="SSF90123">
    <property type="entry name" value="ABC transporter transmembrane region"/>
    <property type="match status" value="1"/>
</dbReference>
<sequence>MAWNAGPAWAATIVVLSLFAAAIPVVTTWITKLTLDGLAAKDTTTTVIALAFALAVLGLAASLTPLIRGYAGTELDRQISLRAQDRLYGVIGRLPGLARFEDPTFLDHLRLAVQSGGMTPGQVGEAVLGMVGGLITAGGFLGALLSISPLMAALTLLGSLPALLAEILMAKRLAAMMWTLGPVERREFFYSQLLSSTEAAKEVRLYGLSEFLHKRMLGERRTANAEKRRLEQRQTLTQGALRAVAAMISGAGLVWAMMQARAGMLTIGDVLMFVAAMAGVQGAIGGLVAQLGLAHQHLLLFSHYRHVVGAEPDLPLRADQQLPPLSAQIELKDVWFRYGPDHPWILRGVNLTIPRGVSIGLVGLNGSGKSTLVKLLCRFYDPVRGTITWDGVDLRNVDVADLRNRISVVFQDFMQYDLSVAENIGVGDLARIGDRHAIKDAAERAGVNDAVQALPSGYDTLMTRSFFQEDEQSEGVYLSGGQGQRIAIARALLRDERDLLILDEPSSGLDAEAEYELHMRLKKHRAGKTSLLISHRLNTVREADILVVLDDGVVAELGSHDDLIQLDGHYSRLFTMQAVGYQDDL</sequence>
<dbReference type="Gene3D" id="3.40.50.300">
    <property type="entry name" value="P-loop containing nucleotide triphosphate hydrolases"/>
    <property type="match status" value="1"/>
</dbReference>
<evidence type="ECO:0000256" key="1">
    <source>
        <dbReference type="ARBA" id="ARBA00004651"/>
    </source>
</evidence>
<evidence type="ECO:0000259" key="9">
    <source>
        <dbReference type="PROSITE" id="PS50929"/>
    </source>
</evidence>
<feature type="transmembrane region" description="Helical" evidence="7">
    <location>
        <begin position="46"/>
        <end position="67"/>
    </location>
</feature>
<evidence type="ECO:0000256" key="5">
    <source>
        <dbReference type="ARBA" id="ARBA00022989"/>
    </source>
</evidence>
<dbReference type="InterPro" id="IPR036640">
    <property type="entry name" value="ABC1_TM_sf"/>
</dbReference>
<dbReference type="InterPro" id="IPR003593">
    <property type="entry name" value="AAA+_ATPase"/>
</dbReference>
<protein>
    <submittedName>
        <fullName evidence="10">ABC transporter ATP-binding protein</fullName>
    </submittedName>
</protein>
<dbReference type="InterPro" id="IPR039421">
    <property type="entry name" value="Type_1_exporter"/>
</dbReference>
<feature type="transmembrane region" description="Helical" evidence="7">
    <location>
        <begin position="270"/>
        <end position="293"/>
    </location>
</feature>
<evidence type="ECO:0000256" key="2">
    <source>
        <dbReference type="ARBA" id="ARBA00022692"/>
    </source>
</evidence>
<dbReference type="RefSeq" id="WP_343965621.1">
    <property type="nucleotide sequence ID" value="NZ_BAAAGK010000034.1"/>
</dbReference>
<reference evidence="11" key="1">
    <citation type="journal article" date="2019" name="Int. J. Syst. Evol. Microbiol.">
        <title>The Global Catalogue of Microorganisms (GCM) 10K type strain sequencing project: providing services to taxonomists for standard genome sequencing and annotation.</title>
        <authorList>
            <consortium name="The Broad Institute Genomics Platform"/>
            <consortium name="The Broad Institute Genome Sequencing Center for Infectious Disease"/>
            <person name="Wu L."/>
            <person name="Ma J."/>
        </authorList>
    </citation>
    <scope>NUCLEOTIDE SEQUENCE [LARGE SCALE GENOMIC DNA]</scope>
    <source>
        <strain evidence="11">JCM 10083</strain>
    </source>
</reference>
<dbReference type="InterPro" id="IPR003439">
    <property type="entry name" value="ABC_transporter-like_ATP-bd"/>
</dbReference>
<evidence type="ECO:0000313" key="11">
    <source>
        <dbReference type="Proteomes" id="UP001596514"/>
    </source>
</evidence>
<dbReference type="InterPro" id="IPR011527">
    <property type="entry name" value="ABC1_TM_dom"/>
</dbReference>
<gene>
    <name evidence="10" type="ORF">ACFQVD_36350</name>
</gene>
<dbReference type="SMART" id="SM00382">
    <property type="entry name" value="AAA"/>
    <property type="match status" value="1"/>
</dbReference>
<feature type="transmembrane region" description="Helical" evidence="7">
    <location>
        <begin position="151"/>
        <end position="170"/>
    </location>
</feature>
<feature type="transmembrane region" description="Helical" evidence="7">
    <location>
        <begin position="126"/>
        <end position="145"/>
    </location>
</feature>
<comment type="caution">
    <text evidence="10">The sequence shown here is derived from an EMBL/GenBank/DDBJ whole genome shotgun (WGS) entry which is preliminary data.</text>
</comment>
<evidence type="ECO:0000259" key="8">
    <source>
        <dbReference type="PROSITE" id="PS50893"/>
    </source>
</evidence>
<feature type="domain" description="ABC transporter" evidence="8">
    <location>
        <begin position="329"/>
        <end position="576"/>
    </location>
</feature>
<evidence type="ECO:0000313" key="10">
    <source>
        <dbReference type="EMBL" id="MFC7605586.1"/>
    </source>
</evidence>
<organism evidence="10 11">
    <name type="scientific">Streptosporangium amethystogenes subsp. fukuiense</name>
    <dbReference type="NCBI Taxonomy" id="698418"/>
    <lineage>
        <taxon>Bacteria</taxon>
        <taxon>Bacillati</taxon>
        <taxon>Actinomycetota</taxon>
        <taxon>Actinomycetes</taxon>
        <taxon>Streptosporangiales</taxon>
        <taxon>Streptosporangiaceae</taxon>
        <taxon>Streptosporangium</taxon>
    </lineage>
</organism>
<feature type="transmembrane region" description="Helical" evidence="7">
    <location>
        <begin position="239"/>
        <end position="258"/>
    </location>
</feature>
<proteinExistence type="predicted"/>
<evidence type="ECO:0000256" key="3">
    <source>
        <dbReference type="ARBA" id="ARBA00022741"/>
    </source>
</evidence>